<dbReference type="InterPro" id="IPR006279">
    <property type="entry name" value="SoxD"/>
</dbReference>
<proteinExistence type="predicted"/>
<keyword evidence="2" id="KW-1185">Reference proteome</keyword>
<dbReference type="OrthoDB" id="7159274at2"/>
<accession>A0A2N5XVT8</accession>
<dbReference type="GO" id="GO:0046653">
    <property type="term" value="P:tetrahydrofolate metabolic process"/>
    <property type="evidence" value="ECO:0007669"/>
    <property type="project" value="InterPro"/>
</dbReference>
<dbReference type="Pfam" id="PF04267">
    <property type="entry name" value="SoxD"/>
    <property type="match status" value="1"/>
</dbReference>
<dbReference type="NCBIfam" id="TIGR01374">
    <property type="entry name" value="soxD"/>
    <property type="match status" value="1"/>
</dbReference>
<reference evidence="1 2" key="1">
    <citation type="submission" date="2018-01" db="EMBL/GenBank/DDBJ databases">
        <title>The draft genome sequence of Cohaesibacter sp. H1304.</title>
        <authorList>
            <person name="Wang N.-N."/>
            <person name="Du Z.-J."/>
        </authorList>
    </citation>
    <scope>NUCLEOTIDE SEQUENCE [LARGE SCALE GENOMIC DNA]</scope>
    <source>
        <strain evidence="1 2">H1304</strain>
    </source>
</reference>
<dbReference type="InterPro" id="IPR038561">
    <property type="entry name" value="SoxD_sf"/>
</dbReference>
<dbReference type="GO" id="GO:0008115">
    <property type="term" value="F:sarcosine oxidase activity"/>
    <property type="evidence" value="ECO:0007669"/>
    <property type="project" value="InterPro"/>
</dbReference>
<organism evidence="1 2">
    <name type="scientific">Cohaesibacter celericrescens</name>
    <dbReference type="NCBI Taxonomy" id="2067669"/>
    <lineage>
        <taxon>Bacteria</taxon>
        <taxon>Pseudomonadati</taxon>
        <taxon>Pseudomonadota</taxon>
        <taxon>Alphaproteobacteria</taxon>
        <taxon>Hyphomicrobiales</taxon>
        <taxon>Cohaesibacteraceae</taxon>
    </lineage>
</organism>
<dbReference type="AlphaFoldDB" id="A0A2N5XVT8"/>
<name>A0A2N5XVT8_9HYPH</name>
<dbReference type="Gene3D" id="3.30.2270.10">
    <property type="entry name" value="Folate-binding superfamily"/>
    <property type="match status" value="1"/>
</dbReference>
<dbReference type="Proteomes" id="UP000234881">
    <property type="component" value="Unassembled WGS sequence"/>
</dbReference>
<sequence>MLKIKCPYCGERDETEFSYGGEAHRARPEDPHALSDEQWADFLFMRSNKKGASRERWLHAQGCRRWFNVVRNTADHTILGSYKVGEQPTLNDLKKRKSGGRDI</sequence>
<protein>
    <submittedName>
        <fullName evidence="1">Sarcosine oxidase subunit delta</fullName>
    </submittedName>
</protein>
<gene>
    <name evidence="1" type="ORF">C0081_03265</name>
</gene>
<evidence type="ECO:0000313" key="2">
    <source>
        <dbReference type="Proteomes" id="UP000234881"/>
    </source>
</evidence>
<dbReference type="EMBL" id="PKUQ01000002">
    <property type="protein sequence ID" value="PLW78621.1"/>
    <property type="molecule type" value="Genomic_DNA"/>
</dbReference>
<evidence type="ECO:0000313" key="1">
    <source>
        <dbReference type="EMBL" id="PLW78621.1"/>
    </source>
</evidence>
<comment type="caution">
    <text evidence="1">The sequence shown here is derived from an EMBL/GenBank/DDBJ whole genome shotgun (WGS) entry which is preliminary data.</text>
</comment>
<dbReference type="RefSeq" id="WP_101532386.1">
    <property type="nucleotide sequence ID" value="NZ_JBFHIU010000090.1"/>
</dbReference>